<protein>
    <recommendedName>
        <fullName evidence="11">Eukaryotic translation initiation factor 4 gamma 2</fullName>
    </recommendedName>
</protein>
<dbReference type="Gene3D" id="1.25.40.180">
    <property type="match status" value="3"/>
</dbReference>
<dbReference type="OrthoDB" id="514777at2759"/>
<dbReference type="Proteomes" id="UP000549394">
    <property type="component" value="Unassembled WGS sequence"/>
</dbReference>
<proteinExistence type="inferred from homology"/>
<dbReference type="AlphaFoldDB" id="A0A7I8WD97"/>
<evidence type="ECO:0000256" key="5">
    <source>
        <dbReference type="ARBA" id="ARBA00022540"/>
    </source>
</evidence>
<evidence type="ECO:0000256" key="13">
    <source>
        <dbReference type="SAM" id="MobiDB-lite"/>
    </source>
</evidence>
<accession>A0A7I8WD97</accession>
<name>A0A7I8WD97_9ANNE</name>
<sequence length="808" mass="93399">MSEEQSAPFSQPQAFWNKRWVPPSSIFRESLSPLQHELHDFIFRKVRGILNKLTPQKFDKLSFELLHVGIDSQTILAGIILLTFKRLLLNKCQDEFENRRKDTERLEKGGAILTDEEMEELHIAKRKMLGNIKFICELGKLDMVHEGVLHKCIKQLLEKKKSSNVNDMVEDLECLCQIMKTVGRRLDTKPAKQWMNQYFDRIEMFMKSKELPPRVRFLLQDIVELRSHHWIPRESYRDNGPRTIVQVREEAARDGLFISNSSYSLHNSSTPINLVSCQARLQQERAKKINDLFHNSGPNSLSNFSLYSDAGIISNESIISKQMFDDSRNNHRMNNRMYNNQLKNNRNMGSRYQQRISNGDDEESNGSLQNGKDTVSLRPSGRVFNVLKPAGPTALPKSAQEPSSSEKTETTPTAPMIHKQGTITIRQTVKKVTNKQQVTETIRSIFTAVNDDKFAEIEKLINDNKCLKKFLDELIINLCLATIAKQNVKIILQEDREELLISVVVFLMNSSFLTSDPLQNALKVTLAKLEENENNNEFYKLPLLCANLLILDNAVLTLKNVTDMTQSSQIRQQFILNLFQCLVHLKNKSWLKNFVDSSNFDFKFLLNGADDINLVDILQERELDFLVPFLIFERSLKKKLTEENYDPNSLSDWVEENTDISKEERPKFVSVLVKCIMEYVTTRTSTVNGIDCESAVSKKSHCDDEKALLSSFKPVLSRFIGDDVELQKFTLYATQLFAYEKSFPKGLILRLFMQLYNEEIVEEDAFFQWKEEVNDEYPGKGQALFQVNQWLTWLEEAESEEEDEEEAD</sequence>
<dbReference type="Pfam" id="PF02020">
    <property type="entry name" value="W2"/>
    <property type="match status" value="1"/>
</dbReference>
<keyword evidence="9" id="KW-0007">Acetylation</keyword>
<dbReference type="GO" id="GO:0006417">
    <property type="term" value="P:regulation of translation"/>
    <property type="evidence" value="ECO:0007669"/>
    <property type="project" value="UniProtKB-KW"/>
</dbReference>
<dbReference type="InterPro" id="IPR003307">
    <property type="entry name" value="W2_domain"/>
</dbReference>
<evidence type="ECO:0000256" key="8">
    <source>
        <dbReference type="ARBA" id="ARBA00022917"/>
    </source>
</evidence>
<feature type="domain" description="W2" evidence="14">
    <location>
        <begin position="622"/>
        <end position="804"/>
    </location>
</feature>
<dbReference type="EMBL" id="CAJFCJ010000031">
    <property type="protein sequence ID" value="CAD5126041.1"/>
    <property type="molecule type" value="Genomic_DNA"/>
</dbReference>
<comment type="function">
    <text evidence="10">Appears to play a role in the switch from cap-dependent to IRES-mediated translation during mitosis, apoptosis and viral infection. Cleaved by some caspases and viral proteases.</text>
</comment>
<evidence type="ECO:0000256" key="2">
    <source>
        <dbReference type="ARBA" id="ARBA00022481"/>
    </source>
</evidence>
<evidence type="ECO:0000313" key="15">
    <source>
        <dbReference type="EMBL" id="CAD5126041.1"/>
    </source>
</evidence>
<evidence type="ECO:0000256" key="11">
    <source>
        <dbReference type="ARBA" id="ARBA00040449"/>
    </source>
</evidence>
<keyword evidence="2" id="KW-0488">Methylation</keyword>
<dbReference type="InterPro" id="IPR016024">
    <property type="entry name" value="ARM-type_fold"/>
</dbReference>
<evidence type="ECO:0000256" key="9">
    <source>
        <dbReference type="ARBA" id="ARBA00022990"/>
    </source>
</evidence>
<evidence type="ECO:0000256" key="12">
    <source>
        <dbReference type="ARBA" id="ARBA00046720"/>
    </source>
</evidence>
<feature type="region of interest" description="Disordered" evidence="13">
    <location>
        <begin position="356"/>
        <end position="414"/>
    </location>
</feature>
<keyword evidence="16" id="KW-1185">Reference proteome</keyword>
<keyword evidence="4" id="KW-1017">Isopeptide bond</keyword>
<evidence type="ECO:0000256" key="3">
    <source>
        <dbReference type="ARBA" id="ARBA00022491"/>
    </source>
</evidence>
<dbReference type="CDD" id="cd11559">
    <property type="entry name" value="W2_eIF4G1_like"/>
    <property type="match status" value="1"/>
</dbReference>
<evidence type="ECO:0000256" key="1">
    <source>
        <dbReference type="ARBA" id="ARBA00005775"/>
    </source>
</evidence>
<dbReference type="PANTHER" id="PTHR23253">
    <property type="entry name" value="EUKARYOTIC TRANSLATION INITIATION FACTOR 4 GAMMA"/>
    <property type="match status" value="1"/>
</dbReference>
<dbReference type="SUPFAM" id="SSF48371">
    <property type="entry name" value="ARM repeat"/>
    <property type="match status" value="2"/>
</dbReference>
<dbReference type="Pfam" id="PF02854">
    <property type="entry name" value="MIF4G"/>
    <property type="match status" value="1"/>
</dbReference>
<dbReference type="SMART" id="SM00543">
    <property type="entry name" value="MIF4G"/>
    <property type="match status" value="1"/>
</dbReference>
<dbReference type="GO" id="GO:0003743">
    <property type="term" value="F:translation initiation factor activity"/>
    <property type="evidence" value="ECO:0007669"/>
    <property type="project" value="UniProtKB-KW"/>
</dbReference>
<gene>
    <name evidence="15" type="ORF">DGYR_LOCUS13327</name>
</gene>
<dbReference type="SMART" id="SM00515">
    <property type="entry name" value="eIF5C"/>
    <property type="match status" value="1"/>
</dbReference>
<evidence type="ECO:0000256" key="10">
    <source>
        <dbReference type="ARBA" id="ARBA00037759"/>
    </source>
</evidence>
<keyword evidence="3" id="KW-0678">Repressor</keyword>
<dbReference type="PROSITE" id="PS51363">
    <property type="entry name" value="W2"/>
    <property type="match status" value="1"/>
</dbReference>
<comment type="subunit">
    <text evidence="12">Interacts with the serine/threonine protein kinases MKNK1 and MKNK2. Binds EIF4A and EIF3. Interacts with MIF4GD. Interacts with DAZAP2.</text>
</comment>
<dbReference type="GO" id="GO:0016281">
    <property type="term" value="C:eukaryotic translation initiation factor 4F complex"/>
    <property type="evidence" value="ECO:0007669"/>
    <property type="project" value="TreeGrafter"/>
</dbReference>
<dbReference type="PANTHER" id="PTHR23253:SF9">
    <property type="entry name" value="EUKARYOTIC TRANSLATION INITIATION FACTOR 4 GAMMA 2"/>
    <property type="match status" value="1"/>
</dbReference>
<keyword evidence="6" id="KW-0832">Ubl conjugation</keyword>
<keyword evidence="7" id="KW-0810">Translation regulation</keyword>
<evidence type="ECO:0000259" key="14">
    <source>
        <dbReference type="PROSITE" id="PS51363"/>
    </source>
</evidence>
<keyword evidence="8" id="KW-0648">Protein biosynthesis</keyword>
<evidence type="ECO:0000313" key="16">
    <source>
        <dbReference type="Proteomes" id="UP000549394"/>
    </source>
</evidence>
<evidence type="ECO:0000256" key="7">
    <source>
        <dbReference type="ARBA" id="ARBA00022845"/>
    </source>
</evidence>
<dbReference type="GO" id="GO:0003729">
    <property type="term" value="F:mRNA binding"/>
    <property type="evidence" value="ECO:0007669"/>
    <property type="project" value="TreeGrafter"/>
</dbReference>
<organism evidence="15 16">
    <name type="scientific">Dimorphilus gyrociliatus</name>
    <dbReference type="NCBI Taxonomy" id="2664684"/>
    <lineage>
        <taxon>Eukaryota</taxon>
        <taxon>Metazoa</taxon>
        <taxon>Spiralia</taxon>
        <taxon>Lophotrochozoa</taxon>
        <taxon>Annelida</taxon>
        <taxon>Polychaeta</taxon>
        <taxon>Polychaeta incertae sedis</taxon>
        <taxon>Dinophilidae</taxon>
        <taxon>Dimorphilus</taxon>
    </lineage>
</organism>
<comment type="caution">
    <text evidence="15">The sequence shown here is derived from an EMBL/GenBank/DDBJ whole genome shotgun (WGS) entry which is preliminary data.</text>
</comment>
<comment type="similarity">
    <text evidence="1">Belongs to the eukaryotic initiation factor 4G family.</text>
</comment>
<reference evidence="15 16" key="1">
    <citation type="submission" date="2020-08" db="EMBL/GenBank/DDBJ databases">
        <authorList>
            <person name="Hejnol A."/>
        </authorList>
    </citation>
    <scope>NUCLEOTIDE SEQUENCE [LARGE SCALE GENOMIC DNA]</scope>
</reference>
<keyword evidence="5" id="KW-0396">Initiation factor</keyword>
<dbReference type="InterPro" id="IPR003890">
    <property type="entry name" value="MIF4G-like_typ-3"/>
</dbReference>
<evidence type="ECO:0000256" key="4">
    <source>
        <dbReference type="ARBA" id="ARBA00022499"/>
    </source>
</evidence>
<evidence type="ECO:0000256" key="6">
    <source>
        <dbReference type="ARBA" id="ARBA00022843"/>
    </source>
</evidence>